<keyword evidence="3" id="KW-1185">Reference proteome</keyword>
<keyword evidence="1" id="KW-1133">Transmembrane helix</keyword>
<dbReference type="Proteomes" id="UP000321157">
    <property type="component" value="Unassembled WGS sequence"/>
</dbReference>
<accession>A0A511V8J3</accession>
<reference evidence="2 3" key="1">
    <citation type="submission" date="2019-07" db="EMBL/GenBank/DDBJ databases">
        <title>Whole genome shotgun sequence of Aneurinibacillus danicus NBRC 102444.</title>
        <authorList>
            <person name="Hosoyama A."/>
            <person name="Uohara A."/>
            <person name="Ohji S."/>
            <person name="Ichikawa N."/>
        </authorList>
    </citation>
    <scope>NUCLEOTIDE SEQUENCE [LARGE SCALE GENOMIC DNA]</scope>
    <source>
        <strain evidence="2 3">NBRC 102444</strain>
    </source>
</reference>
<protein>
    <submittedName>
        <fullName evidence="2">Uncharacterized protein</fullName>
    </submittedName>
</protein>
<feature type="transmembrane region" description="Helical" evidence="1">
    <location>
        <begin position="20"/>
        <end position="39"/>
    </location>
</feature>
<name>A0A511V8J3_9BACL</name>
<proteinExistence type="predicted"/>
<evidence type="ECO:0000256" key="1">
    <source>
        <dbReference type="SAM" id="Phobius"/>
    </source>
</evidence>
<evidence type="ECO:0000313" key="2">
    <source>
        <dbReference type="EMBL" id="GEN33532.1"/>
    </source>
</evidence>
<gene>
    <name evidence="2" type="ORF">ADA01nite_09920</name>
</gene>
<evidence type="ECO:0000313" key="3">
    <source>
        <dbReference type="Proteomes" id="UP000321157"/>
    </source>
</evidence>
<comment type="caution">
    <text evidence="2">The sequence shown here is derived from an EMBL/GenBank/DDBJ whole genome shotgun (WGS) entry which is preliminary data.</text>
</comment>
<keyword evidence="1" id="KW-0472">Membrane</keyword>
<organism evidence="2 3">
    <name type="scientific">Aneurinibacillus danicus</name>
    <dbReference type="NCBI Taxonomy" id="267746"/>
    <lineage>
        <taxon>Bacteria</taxon>
        <taxon>Bacillati</taxon>
        <taxon>Bacillota</taxon>
        <taxon>Bacilli</taxon>
        <taxon>Bacillales</taxon>
        <taxon>Paenibacillaceae</taxon>
        <taxon>Aneurinibacillus group</taxon>
        <taxon>Aneurinibacillus</taxon>
    </lineage>
</organism>
<dbReference type="AlphaFoldDB" id="A0A511V8J3"/>
<sequence>MSSPKTRSSSANKMFTGPPPYIEATVFCLFTFMIVNDLGEKRVKNLYSPQNFTVFSPSMPKVGIV</sequence>
<dbReference type="EMBL" id="BJXX01000047">
    <property type="protein sequence ID" value="GEN33532.1"/>
    <property type="molecule type" value="Genomic_DNA"/>
</dbReference>
<keyword evidence="1" id="KW-0812">Transmembrane</keyword>